<dbReference type="Proteomes" id="UP000310108">
    <property type="component" value="Unassembled WGS sequence"/>
</dbReference>
<feature type="region of interest" description="Disordered" evidence="2">
    <location>
        <begin position="1"/>
        <end position="23"/>
    </location>
</feature>
<reference evidence="4 5" key="1">
    <citation type="journal article" date="2019" name="PLoS ONE">
        <title>Comparative genome analysis indicates high evolutionary potential of pathogenicity genes in Colletotrichum tanaceti.</title>
        <authorList>
            <person name="Lelwala R.V."/>
            <person name="Korhonen P.K."/>
            <person name="Young N.D."/>
            <person name="Scott J.B."/>
            <person name="Ades P.A."/>
            <person name="Gasser R.B."/>
            <person name="Taylor P.W.J."/>
        </authorList>
    </citation>
    <scope>NUCLEOTIDE SEQUENCE [LARGE SCALE GENOMIC DNA]</scope>
    <source>
        <strain evidence="4">BRIP57314</strain>
    </source>
</reference>
<accession>A0A4U6X5H3</accession>
<evidence type="ECO:0000256" key="1">
    <source>
        <dbReference type="ARBA" id="ARBA00005375"/>
    </source>
</evidence>
<evidence type="ECO:0000256" key="3">
    <source>
        <dbReference type="SAM" id="Phobius"/>
    </source>
</evidence>
<dbReference type="PANTHER" id="PTHR11567">
    <property type="entry name" value="ACID PHOSPHATASE-RELATED"/>
    <property type="match status" value="1"/>
</dbReference>
<sequence length="630" mass="69302">MSWQFCPSPVKPTTRQRSSSPPPRTCLLRPFFDMGTLSLVLLMGALLSTSSAQSSNPSVWASVAMIMHGERTPLRSGLQDSLTPRGAQQLYAQGSAFRARYLAGGTPTNISEGRITSRAAIRNVARNVIEHEQLSIFSVPDAHVVTGASAFMQGLYPPITQAFAAETGGTNISLSTLSGNLTQYPLGGYQYPVIETLGALDERSVYIRGNTECPQWKISTTTVMQLDPYMRNLYETSLPGYHLLFSTPPLNDGTIPLSSANFWDAYNLHEYVRYRYMHEQAIYDAMEDDYAQQSQFLMMYARQQQLNMTSNMAVSGLKKGDMIRSIAGRTFARKVVDALEANGNYGGYSNKMTMMFSSHEPFMAFFALAQLQQQYKTLLTPFWDIPENGAAMVFELIGDQPNEPNTYPTEDNLYVRFLYRENANPDTPFEEYSLFGLSDAETRMTYSYFKQEMHKFGVDVSTWCSICGSVESFCDWESRTTNTRPSVVEEIRPDAQKPVVAGIIGAVIAFAGLGVLFVMAAVLGGFRIHRKVAGTGPGPGPGDKDGRVAGFGGFKAAEKMASDPDLTVSKRGVHHERQGSWELHNGLDVTNGQAGIVVGKASSTFRARSMDDDDATSVMGASPVKPREGV</sequence>
<evidence type="ECO:0000313" key="4">
    <source>
        <dbReference type="EMBL" id="TKW50294.1"/>
    </source>
</evidence>
<comment type="similarity">
    <text evidence="1">Belongs to the histidine acid phosphatase family.</text>
</comment>
<dbReference type="Pfam" id="PF00328">
    <property type="entry name" value="His_Phos_2"/>
    <property type="match status" value="1"/>
</dbReference>
<evidence type="ECO:0000313" key="5">
    <source>
        <dbReference type="Proteomes" id="UP000310108"/>
    </source>
</evidence>
<dbReference type="PANTHER" id="PTHR11567:SF127">
    <property type="entry name" value="HISTIDINE ACID PHOSPHATASE"/>
    <property type="match status" value="1"/>
</dbReference>
<dbReference type="Gene3D" id="3.40.50.1240">
    <property type="entry name" value="Phosphoglycerate mutase-like"/>
    <property type="match status" value="1"/>
</dbReference>
<protein>
    <recommendedName>
        <fullName evidence="6">Lysosomal acid phosphatase</fullName>
    </recommendedName>
</protein>
<evidence type="ECO:0000256" key="2">
    <source>
        <dbReference type="SAM" id="MobiDB-lite"/>
    </source>
</evidence>
<keyword evidence="3" id="KW-1133">Transmembrane helix</keyword>
<dbReference type="EMBL" id="PJEX01000414">
    <property type="protein sequence ID" value="TKW50294.1"/>
    <property type="molecule type" value="Genomic_DNA"/>
</dbReference>
<dbReference type="AlphaFoldDB" id="A0A4U6X5H3"/>
<dbReference type="OrthoDB" id="258392at2759"/>
<dbReference type="InterPro" id="IPR000560">
    <property type="entry name" value="His_Pase_clade-2"/>
</dbReference>
<dbReference type="STRING" id="1306861.A0A4U6X5H3"/>
<feature type="transmembrane region" description="Helical" evidence="3">
    <location>
        <begin position="499"/>
        <end position="523"/>
    </location>
</feature>
<comment type="caution">
    <text evidence="4">The sequence shown here is derived from an EMBL/GenBank/DDBJ whole genome shotgun (WGS) entry which is preliminary data.</text>
</comment>
<keyword evidence="5" id="KW-1185">Reference proteome</keyword>
<keyword evidence="3" id="KW-0472">Membrane</keyword>
<keyword evidence="3" id="KW-0812">Transmembrane</keyword>
<evidence type="ECO:0008006" key="6">
    <source>
        <dbReference type="Google" id="ProtNLM"/>
    </source>
</evidence>
<dbReference type="InterPro" id="IPR050645">
    <property type="entry name" value="Histidine_acid_phosphatase"/>
</dbReference>
<name>A0A4U6X5H3_9PEZI</name>
<dbReference type="SUPFAM" id="SSF53254">
    <property type="entry name" value="Phosphoglycerate mutase-like"/>
    <property type="match status" value="1"/>
</dbReference>
<dbReference type="GO" id="GO:0016791">
    <property type="term" value="F:phosphatase activity"/>
    <property type="evidence" value="ECO:0007669"/>
    <property type="project" value="TreeGrafter"/>
</dbReference>
<feature type="region of interest" description="Disordered" evidence="2">
    <location>
        <begin position="608"/>
        <end position="630"/>
    </location>
</feature>
<dbReference type="InterPro" id="IPR029033">
    <property type="entry name" value="His_PPase_superfam"/>
</dbReference>
<organism evidence="4 5">
    <name type="scientific">Colletotrichum tanaceti</name>
    <dbReference type="NCBI Taxonomy" id="1306861"/>
    <lineage>
        <taxon>Eukaryota</taxon>
        <taxon>Fungi</taxon>
        <taxon>Dikarya</taxon>
        <taxon>Ascomycota</taxon>
        <taxon>Pezizomycotina</taxon>
        <taxon>Sordariomycetes</taxon>
        <taxon>Hypocreomycetidae</taxon>
        <taxon>Glomerellales</taxon>
        <taxon>Glomerellaceae</taxon>
        <taxon>Colletotrichum</taxon>
        <taxon>Colletotrichum destructivum species complex</taxon>
    </lineage>
</organism>
<proteinExistence type="inferred from homology"/>
<gene>
    <name evidence="4" type="ORF">CTA1_4366</name>
</gene>